<dbReference type="SUPFAM" id="SSF54001">
    <property type="entry name" value="Cysteine proteinases"/>
    <property type="match status" value="1"/>
</dbReference>
<dbReference type="Proteomes" id="UP001524478">
    <property type="component" value="Unassembled WGS sequence"/>
</dbReference>
<gene>
    <name evidence="2" type="ORF">NE686_15715</name>
</gene>
<accession>A0ABT1SDJ5</accession>
<proteinExistence type="predicted"/>
<evidence type="ECO:0000259" key="1">
    <source>
        <dbReference type="Pfam" id="PF05257"/>
    </source>
</evidence>
<evidence type="ECO:0000313" key="3">
    <source>
        <dbReference type="Proteomes" id="UP001524478"/>
    </source>
</evidence>
<name>A0ABT1SDJ5_9FIRM</name>
<dbReference type="InterPro" id="IPR007921">
    <property type="entry name" value="CHAP_dom"/>
</dbReference>
<keyword evidence="3" id="KW-1185">Reference proteome</keyword>
<dbReference type="InterPro" id="IPR038765">
    <property type="entry name" value="Papain-like_cys_pep_sf"/>
</dbReference>
<dbReference type="RefSeq" id="WP_256312282.1">
    <property type="nucleotide sequence ID" value="NZ_JANGAC010000013.1"/>
</dbReference>
<organism evidence="2 3">
    <name type="scientific">Tissierella carlieri</name>
    <dbReference type="NCBI Taxonomy" id="689904"/>
    <lineage>
        <taxon>Bacteria</taxon>
        <taxon>Bacillati</taxon>
        <taxon>Bacillota</taxon>
        <taxon>Tissierellia</taxon>
        <taxon>Tissierellales</taxon>
        <taxon>Tissierellaceae</taxon>
        <taxon>Tissierella</taxon>
    </lineage>
</organism>
<reference evidence="2 3" key="1">
    <citation type="submission" date="2022-06" db="EMBL/GenBank/DDBJ databases">
        <title>Isolation of gut microbiota from human fecal samples.</title>
        <authorList>
            <person name="Pamer E.G."/>
            <person name="Barat B."/>
            <person name="Waligurski E."/>
            <person name="Medina S."/>
            <person name="Paddock L."/>
            <person name="Mostad J."/>
        </authorList>
    </citation>
    <scope>NUCLEOTIDE SEQUENCE [LARGE SCALE GENOMIC DNA]</scope>
    <source>
        <strain evidence="2 3">DFI.7.95</strain>
    </source>
</reference>
<feature type="domain" description="Peptidase C51" evidence="1">
    <location>
        <begin position="43"/>
        <end position="142"/>
    </location>
</feature>
<comment type="caution">
    <text evidence="2">The sequence shown here is derived from an EMBL/GenBank/DDBJ whole genome shotgun (WGS) entry which is preliminary data.</text>
</comment>
<sequence>MKRDKLAEIAKLEAQKCFHGNVMGLESNIEPIINLFPKWSLENWDGKWCAAFVYYCCIKAGFSIPVKFPNENVRCNFAGCSAWESWASLPENQFYYPAENNSFIPSKGDIVIFNNVFANEPHDHIGIVLENFEDYIIVAEGNIGNVSGTVTRKKNRNIRGYIRIPNDYKFIE</sequence>
<evidence type="ECO:0000313" key="2">
    <source>
        <dbReference type="EMBL" id="MCQ4924549.1"/>
    </source>
</evidence>
<dbReference type="Gene3D" id="3.90.1720.10">
    <property type="entry name" value="endopeptidase domain like (from Nostoc punctiforme)"/>
    <property type="match status" value="1"/>
</dbReference>
<dbReference type="Pfam" id="PF05257">
    <property type="entry name" value="CHAP"/>
    <property type="match status" value="1"/>
</dbReference>
<protein>
    <submittedName>
        <fullName evidence="2">CHAP domain-containing protein</fullName>
    </submittedName>
</protein>
<dbReference type="EMBL" id="JANGAC010000013">
    <property type="protein sequence ID" value="MCQ4924549.1"/>
    <property type="molecule type" value="Genomic_DNA"/>
</dbReference>